<dbReference type="PANTHER" id="PTHR24078">
    <property type="entry name" value="DNAJ HOMOLOG SUBFAMILY C MEMBER"/>
    <property type="match status" value="1"/>
</dbReference>
<feature type="compositionally biased region" description="Polar residues" evidence="2">
    <location>
        <begin position="199"/>
        <end position="235"/>
    </location>
</feature>
<dbReference type="GO" id="GO:0006457">
    <property type="term" value="P:protein folding"/>
    <property type="evidence" value="ECO:0007669"/>
    <property type="project" value="InterPro"/>
</dbReference>
<dbReference type="PROSITE" id="PS50076">
    <property type="entry name" value="DNAJ_2"/>
    <property type="match status" value="1"/>
</dbReference>
<dbReference type="AlphaFoldDB" id="A0A165DJC4"/>
<dbReference type="InterPro" id="IPR002939">
    <property type="entry name" value="DnaJ_C"/>
</dbReference>
<dbReference type="Gene3D" id="2.60.260.20">
    <property type="entry name" value="Urease metallochaperone UreE, N-terminal domain"/>
    <property type="match status" value="2"/>
</dbReference>
<dbReference type="GO" id="GO:0051082">
    <property type="term" value="F:unfolded protein binding"/>
    <property type="evidence" value="ECO:0007669"/>
    <property type="project" value="InterPro"/>
</dbReference>
<accession>A0A165DJC4</accession>
<evidence type="ECO:0000259" key="3">
    <source>
        <dbReference type="PROSITE" id="PS50076"/>
    </source>
</evidence>
<name>A0A165DJC4_9BASI</name>
<keyword evidence="1" id="KW-0143">Chaperone</keyword>
<reference evidence="4 5" key="1">
    <citation type="journal article" date="2016" name="Mol. Biol. Evol.">
        <title>Comparative Genomics of Early-Diverging Mushroom-Forming Fungi Provides Insights into the Origins of Lignocellulose Decay Capabilities.</title>
        <authorList>
            <person name="Nagy L.G."/>
            <person name="Riley R."/>
            <person name="Tritt A."/>
            <person name="Adam C."/>
            <person name="Daum C."/>
            <person name="Floudas D."/>
            <person name="Sun H."/>
            <person name="Yadav J.S."/>
            <person name="Pangilinan J."/>
            <person name="Larsson K.H."/>
            <person name="Matsuura K."/>
            <person name="Barry K."/>
            <person name="Labutti K."/>
            <person name="Kuo R."/>
            <person name="Ohm R.A."/>
            <person name="Bhattacharya S.S."/>
            <person name="Shirouzu T."/>
            <person name="Yoshinaga Y."/>
            <person name="Martin F.M."/>
            <person name="Grigoriev I.V."/>
            <person name="Hibbett D.S."/>
        </authorList>
    </citation>
    <scope>NUCLEOTIDE SEQUENCE [LARGE SCALE GENOMIC DNA]</scope>
    <source>
        <strain evidence="4 5">HHB12733</strain>
    </source>
</reference>
<dbReference type="OrthoDB" id="10250354at2759"/>
<feature type="compositionally biased region" description="Basic and acidic residues" evidence="2">
    <location>
        <begin position="89"/>
        <end position="101"/>
    </location>
</feature>
<evidence type="ECO:0000313" key="4">
    <source>
        <dbReference type="EMBL" id="KZT52933.1"/>
    </source>
</evidence>
<evidence type="ECO:0000256" key="2">
    <source>
        <dbReference type="SAM" id="MobiDB-lite"/>
    </source>
</evidence>
<dbReference type="Pfam" id="PF01556">
    <property type="entry name" value="DnaJ_C"/>
    <property type="match status" value="1"/>
</dbReference>
<dbReference type="InterPro" id="IPR036869">
    <property type="entry name" value="J_dom_sf"/>
</dbReference>
<proteinExistence type="predicted"/>
<dbReference type="SUPFAM" id="SSF46565">
    <property type="entry name" value="Chaperone J-domain"/>
    <property type="match status" value="1"/>
</dbReference>
<dbReference type="InterPro" id="IPR008971">
    <property type="entry name" value="HSP40/DnaJ_pept-bd"/>
</dbReference>
<gene>
    <name evidence="4" type="ORF">CALCODRAFT_68771</name>
</gene>
<dbReference type="Gene3D" id="1.10.287.110">
    <property type="entry name" value="DnaJ domain"/>
    <property type="match status" value="1"/>
</dbReference>
<dbReference type="PRINTS" id="PR00625">
    <property type="entry name" value="JDOMAIN"/>
</dbReference>
<dbReference type="CDD" id="cd10747">
    <property type="entry name" value="DnaJ_C"/>
    <property type="match status" value="1"/>
</dbReference>
<dbReference type="Pfam" id="PF00226">
    <property type="entry name" value="DnaJ"/>
    <property type="match status" value="1"/>
</dbReference>
<organism evidence="4 5">
    <name type="scientific">Calocera cornea HHB12733</name>
    <dbReference type="NCBI Taxonomy" id="1353952"/>
    <lineage>
        <taxon>Eukaryota</taxon>
        <taxon>Fungi</taxon>
        <taxon>Dikarya</taxon>
        <taxon>Basidiomycota</taxon>
        <taxon>Agaricomycotina</taxon>
        <taxon>Dacrymycetes</taxon>
        <taxon>Dacrymycetales</taxon>
        <taxon>Dacrymycetaceae</taxon>
        <taxon>Calocera</taxon>
    </lineage>
</organism>
<dbReference type="InterPro" id="IPR001623">
    <property type="entry name" value="DnaJ_domain"/>
</dbReference>
<dbReference type="InterPro" id="IPR051339">
    <property type="entry name" value="DnaJ_subfamily_B"/>
</dbReference>
<dbReference type="GO" id="GO:0051087">
    <property type="term" value="F:protein-folding chaperone binding"/>
    <property type="evidence" value="ECO:0007669"/>
    <property type="project" value="TreeGrafter"/>
</dbReference>
<dbReference type="GO" id="GO:0005829">
    <property type="term" value="C:cytosol"/>
    <property type="evidence" value="ECO:0007669"/>
    <property type="project" value="TreeGrafter"/>
</dbReference>
<sequence>MENAKESLNRDYYTILGIPKTANFEELRTAFRRKALLVHPDRLRTKDAARQFIELHDAYRYLADPIRRARYDRLFYDIDCAAAIKAHHATDEALSRRKSESGLRPNMAAERERTTSTEQVPYPPPEQQAAHDPPTSPKYPNVDPYPSSIPQLPRIDDSHPTVSTTASSSDLTKAPRDIPIPPSPMERTSSVPLPEPCQRGNSMDRQMHGRSTSAAPPKGSWTSGIHSEQTGNLSDISIPPPQHLPPRHSHSRSRSRSRPSNEMYHASSDTDVSIPVYYKPLKAFQPLAPIRKPVAWVYPLGLTLAELYAGCKKRFGIQRALLNGETEENVITIDVEPGWTKGTRVTYPGAGNEVEPGVFQDLVFVVRELPDQRFEREGIAGQNLIGRFGLRLADALTADRKRRAKVRTVDGRDVEVRLPDGIIKHGDRAVLPGEGMPIRQGSKIIGKGDLIIEWVILFPDNLTTEQIAALRLAFSDCRV</sequence>
<dbReference type="EMBL" id="KV424051">
    <property type="protein sequence ID" value="KZT52933.1"/>
    <property type="molecule type" value="Genomic_DNA"/>
</dbReference>
<dbReference type="InParanoid" id="A0A165DJC4"/>
<evidence type="ECO:0000313" key="5">
    <source>
        <dbReference type="Proteomes" id="UP000076842"/>
    </source>
</evidence>
<keyword evidence="5" id="KW-1185">Reference proteome</keyword>
<feature type="compositionally biased region" description="Basic residues" evidence="2">
    <location>
        <begin position="245"/>
        <end position="257"/>
    </location>
</feature>
<dbReference type="STRING" id="1353952.A0A165DJC4"/>
<dbReference type="Proteomes" id="UP000076842">
    <property type="component" value="Unassembled WGS sequence"/>
</dbReference>
<dbReference type="CDD" id="cd06257">
    <property type="entry name" value="DnaJ"/>
    <property type="match status" value="1"/>
</dbReference>
<dbReference type="SMART" id="SM00271">
    <property type="entry name" value="DnaJ"/>
    <property type="match status" value="1"/>
</dbReference>
<dbReference type="PANTHER" id="PTHR24078:SF553">
    <property type="entry name" value="DNAJ HOMOLOG SUBFAMILY B MEMBER 5"/>
    <property type="match status" value="1"/>
</dbReference>
<feature type="compositionally biased region" description="Polar residues" evidence="2">
    <location>
        <begin position="160"/>
        <end position="171"/>
    </location>
</feature>
<feature type="domain" description="J" evidence="3">
    <location>
        <begin position="11"/>
        <end position="75"/>
    </location>
</feature>
<evidence type="ECO:0000256" key="1">
    <source>
        <dbReference type="ARBA" id="ARBA00023186"/>
    </source>
</evidence>
<protein>
    <submittedName>
        <fullName evidence="4">DnaJ-domain-containing protein</fullName>
    </submittedName>
</protein>
<feature type="region of interest" description="Disordered" evidence="2">
    <location>
        <begin position="89"/>
        <end position="267"/>
    </location>
</feature>
<dbReference type="SUPFAM" id="SSF49493">
    <property type="entry name" value="HSP40/DnaJ peptide-binding domain"/>
    <property type="match status" value="2"/>
</dbReference>